<comment type="similarity">
    <text evidence="1">Belongs to the enoyl-CoA hydratase/isomerase family.</text>
</comment>
<gene>
    <name evidence="2" type="ORF">MOC_0374</name>
</gene>
<dbReference type="PANTHER" id="PTHR42964">
    <property type="entry name" value="ENOYL-COA HYDRATASE"/>
    <property type="match status" value="1"/>
</dbReference>
<dbReference type="CDD" id="cd06558">
    <property type="entry name" value="crotonase-like"/>
    <property type="match status" value="1"/>
</dbReference>
<evidence type="ECO:0000313" key="2">
    <source>
        <dbReference type="EMBL" id="AIQ88129.1"/>
    </source>
</evidence>
<evidence type="ECO:0000256" key="1">
    <source>
        <dbReference type="ARBA" id="ARBA00005254"/>
    </source>
</evidence>
<proteinExistence type="inferred from homology"/>
<evidence type="ECO:0000313" key="3">
    <source>
        <dbReference type="Proteomes" id="UP000029492"/>
    </source>
</evidence>
<dbReference type="RefSeq" id="WP_043755295.1">
    <property type="nucleotide sequence ID" value="NZ_CP003811.1"/>
</dbReference>
<dbReference type="EMBL" id="CP003811">
    <property type="protein sequence ID" value="AIQ88129.1"/>
    <property type="molecule type" value="Genomic_DNA"/>
</dbReference>
<dbReference type="InterPro" id="IPR051683">
    <property type="entry name" value="Enoyl-CoA_Hydratase/Isomerase"/>
</dbReference>
<dbReference type="EC" id="4.2.1.17" evidence="2"/>
<dbReference type="SUPFAM" id="SSF52096">
    <property type="entry name" value="ClpP/crotonase"/>
    <property type="match status" value="1"/>
</dbReference>
<keyword evidence="3" id="KW-1185">Reference proteome</keyword>
<dbReference type="Gene3D" id="3.90.226.10">
    <property type="entry name" value="2-enoyl-CoA Hydratase, Chain A, domain 1"/>
    <property type="match status" value="1"/>
</dbReference>
<dbReference type="Proteomes" id="UP000029492">
    <property type="component" value="Chromosome"/>
</dbReference>
<keyword evidence="2" id="KW-0456">Lyase</keyword>
<dbReference type="STRING" id="693986.MOC_0374"/>
<dbReference type="HOGENOM" id="CLU_009834_7_4_5"/>
<organism evidence="2 3">
    <name type="scientific">Methylobacterium oryzae CBMB20</name>
    <dbReference type="NCBI Taxonomy" id="693986"/>
    <lineage>
        <taxon>Bacteria</taxon>
        <taxon>Pseudomonadati</taxon>
        <taxon>Pseudomonadota</taxon>
        <taxon>Alphaproteobacteria</taxon>
        <taxon>Hyphomicrobiales</taxon>
        <taxon>Methylobacteriaceae</taxon>
        <taxon>Methylobacterium</taxon>
    </lineage>
</organism>
<dbReference type="KEGG" id="mor:MOC_0374"/>
<reference evidence="2 3" key="1">
    <citation type="journal article" date="2014" name="PLoS ONE">
        <title>Genome Information of Methylobacterium oryzae, a Plant-Probiotic Methylotroph in the Phyllosphere.</title>
        <authorList>
            <person name="Kwak M.J."/>
            <person name="Jeong H."/>
            <person name="Madhaiyan M."/>
            <person name="Lee Y."/>
            <person name="Sa T.M."/>
            <person name="Oh T.K."/>
            <person name="Kim J.F."/>
        </authorList>
    </citation>
    <scope>NUCLEOTIDE SEQUENCE [LARGE SCALE GENOMIC DNA]</scope>
    <source>
        <strain evidence="2 3">CBMB20</strain>
    </source>
</reference>
<dbReference type="InterPro" id="IPR001753">
    <property type="entry name" value="Enoyl-CoA_hydra/iso"/>
</dbReference>
<accession>A0A089Q0I0</accession>
<dbReference type="Pfam" id="PF00378">
    <property type="entry name" value="ECH_1"/>
    <property type="match status" value="1"/>
</dbReference>
<dbReference type="InterPro" id="IPR029045">
    <property type="entry name" value="ClpP/crotonase-like_dom_sf"/>
</dbReference>
<dbReference type="PANTHER" id="PTHR42964:SF1">
    <property type="entry name" value="POLYKETIDE BIOSYNTHESIS ENOYL-COA HYDRATASE PKSH-RELATED"/>
    <property type="match status" value="1"/>
</dbReference>
<dbReference type="GO" id="GO:0016853">
    <property type="term" value="F:isomerase activity"/>
    <property type="evidence" value="ECO:0007669"/>
    <property type="project" value="UniProtKB-KW"/>
</dbReference>
<sequence length="238" mass="24989">MDELLKARSGETLTLTLNRPDKMNALSAALVDALLDAVGEAAGDGTRLLVLKGAGRNFSAGFDFGGYEDQSEGDLLLRFVRIEQLLQALAHAPFDTLALAHGRNFGAGVDVVCACGRRVGDPAATFRMPGLSFGLVLGTRRYADRVGGSKARLVLQEGRVFDAPEALSDGFLTAIAATESWSDTVAAASEAATRLSPWAGAALNRAAARDTRADDLADLVASAARPGLKDRIRAYRAA</sequence>
<dbReference type="GO" id="GO:0004300">
    <property type="term" value="F:enoyl-CoA hydratase activity"/>
    <property type="evidence" value="ECO:0007669"/>
    <property type="project" value="UniProtKB-EC"/>
</dbReference>
<protein>
    <submittedName>
        <fullName evidence="2">Enoyl-CoA hydratase/isomerase</fullName>
        <ecNumber evidence="2">4.2.1.17</ecNumber>
    </submittedName>
</protein>
<dbReference type="AlphaFoldDB" id="A0A089Q0I0"/>
<name>A0A089Q0I0_9HYPH</name>
<dbReference type="eggNOG" id="COG1024">
    <property type="taxonomic scope" value="Bacteria"/>
</dbReference>